<dbReference type="InterPro" id="IPR006016">
    <property type="entry name" value="UspA"/>
</dbReference>
<dbReference type="Proteomes" id="UP000295818">
    <property type="component" value="Unassembled WGS sequence"/>
</dbReference>
<evidence type="ECO:0000256" key="2">
    <source>
        <dbReference type="SAM" id="MobiDB-lite"/>
    </source>
</evidence>
<feature type="domain" description="UspA" evidence="3">
    <location>
        <begin position="34"/>
        <end position="168"/>
    </location>
</feature>
<reference evidence="4 5" key="1">
    <citation type="journal article" date="2015" name="Stand. Genomic Sci.">
        <title>Genomic Encyclopedia of Bacterial and Archaeal Type Strains, Phase III: the genomes of soil and plant-associated and newly described type strains.</title>
        <authorList>
            <person name="Whitman W.B."/>
            <person name="Woyke T."/>
            <person name="Klenk H.P."/>
            <person name="Zhou Y."/>
            <person name="Lilburn T.G."/>
            <person name="Beck B.J."/>
            <person name="De Vos P."/>
            <person name="Vandamme P."/>
            <person name="Eisen J.A."/>
            <person name="Garrity G."/>
            <person name="Hugenholtz P."/>
            <person name="Kyrpides N.C."/>
        </authorList>
    </citation>
    <scope>NUCLEOTIDE SEQUENCE [LARGE SCALE GENOMIC DNA]</scope>
    <source>
        <strain evidence="4 5">VKM Ac-2538</strain>
    </source>
</reference>
<dbReference type="InterPro" id="IPR006015">
    <property type="entry name" value="Universal_stress_UspA"/>
</dbReference>
<evidence type="ECO:0000256" key="1">
    <source>
        <dbReference type="ARBA" id="ARBA00008791"/>
    </source>
</evidence>
<dbReference type="RefSeq" id="WP_132195988.1">
    <property type="nucleotide sequence ID" value="NZ_SLWM01000029.1"/>
</dbReference>
<dbReference type="PANTHER" id="PTHR46268">
    <property type="entry name" value="STRESS RESPONSE PROTEIN NHAX"/>
    <property type="match status" value="1"/>
</dbReference>
<dbReference type="PRINTS" id="PR01438">
    <property type="entry name" value="UNVRSLSTRESS"/>
</dbReference>
<protein>
    <submittedName>
        <fullName evidence="4">Nucleotide-binding universal stress UspA family protein</fullName>
    </submittedName>
</protein>
<gene>
    <name evidence="4" type="ORF">EV644_12946</name>
</gene>
<dbReference type="InterPro" id="IPR014729">
    <property type="entry name" value="Rossmann-like_a/b/a_fold"/>
</dbReference>
<feature type="region of interest" description="Disordered" evidence="2">
    <location>
        <begin position="1"/>
        <end position="26"/>
    </location>
</feature>
<feature type="domain" description="UspA" evidence="3">
    <location>
        <begin position="241"/>
        <end position="296"/>
    </location>
</feature>
<evidence type="ECO:0000313" key="4">
    <source>
        <dbReference type="EMBL" id="TCO11678.1"/>
    </source>
</evidence>
<accession>A0ABY2BAL2</accession>
<name>A0ABY2BAL2_9ACTN</name>
<keyword evidence="5" id="KW-1185">Reference proteome</keyword>
<dbReference type="PANTHER" id="PTHR46268:SF6">
    <property type="entry name" value="UNIVERSAL STRESS PROTEIN UP12"/>
    <property type="match status" value="1"/>
</dbReference>
<evidence type="ECO:0000313" key="5">
    <source>
        <dbReference type="Proteomes" id="UP000295818"/>
    </source>
</evidence>
<comment type="similarity">
    <text evidence="1">Belongs to the universal stress protein A family.</text>
</comment>
<dbReference type="SUPFAM" id="SSF52402">
    <property type="entry name" value="Adenine nucleotide alpha hydrolases-like"/>
    <property type="match status" value="2"/>
</dbReference>
<dbReference type="EMBL" id="SLWM01000029">
    <property type="protein sequence ID" value="TCO11678.1"/>
    <property type="molecule type" value="Genomic_DNA"/>
</dbReference>
<dbReference type="Pfam" id="PF00582">
    <property type="entry name" value="Usp"/>
    <property type="match status" value="3"/>
</dbReference>
<organism evidence="4 5">
    <name type="scientific">Kribbella orskensis</name>
    <dbReference type="NCBI Taxonomy" id="2512216"/>
    <lineage>
        <taxon>Bacteria</taxon>
        <taxon>Bacillati</taxon>
        <taxon>Actinomycetota</taxon>
        <taxon>Actinomycetes</taxon>
        <taxon>Propionibacteriales</taxon>
        <taxon>Kribbellaceae</taxon>
        <taxon>Kribbella</taxon>
    </lineage>
</organism>
<dbReference type="Gene3D" id="3.40.50.620">
    <property type="entry name" value="HUPs"/>
    <property type="match status" value="2"/>
</dbReference>
<sequence>MTIMQEYSRTDITELPHPGRRSATNGKDVLAGTSIVVGVDGSIMSEAAVRWAAAEAAVRRARLKLVHAFIWPLLRLPPGCGELLLNLKVMADNVVRESLEIAHTAAAEVPADGGKVAGYPLPVLLGESRTADLLVVGSGGPDSTLGPLIGSVSAELAAHAYCPVVVIRPQQSGQTAHRVVAGYDGSAASEAALDFALAHANRHNLSLQVITVRPPHSDGHNVTEDLLATIKTRPAGACAQLLYCDGHPAEQLLHHSADAELVVLGSRGRGGFNGLPLGSVSQAVLQQAACPVAVIPTTADRR</sequence>
<comment type="caution">
    <text evidence="4">The sequence shown here is derived from an EMBL/GenBank/DDBJ whole genome shotgun (WGS) entry which is preliminary data.</text>
</comment>
<proteinExistence type="inferred from homology"/>
<evidence type="ECO:0000259" key="3">
    <source>
        <dbReference type="Pfam" id="PF00582"/>
    </source>
</evidence>
<feature type="domain" description="UspA" evidence="3">
    <location>
        <begin position="177"/>
        <end position="227"/>
    </location>
</feature>